<evidence type="ECO:0000256" key="1">
    <source>
        <dbReference type="SAM" id="Phobius"/>
    </source>
</evidence>
<organism evidence="2 3">
    <name type="scientific">Aegilops tauschii subsp. strangulata</name>
    <name type="common">Goatgrass</name>
    <dbReference type="NCBI Taxonomy" id="200361"/>
    <lineage>
        <taxon>Eukaryota</taxon>
        <taxon>Viridiplantae</taxon>
        <taxon>Streptophyta</taxon>
        <taxon>Embryophyta</taxon>
        <taxon>Tracheophyta</taxon>
        <taxon>Spermatophyta</taxon>
        <taxon>Magnoliopsida</taxon>
        <taxon>Liliopsida</taxon>
        <taxon>Poales</taxon>
        <taxon>Poaceae</taxon>
        <taxon>BOP clade</taxon>
        <taxon>Pooideae</taxon>
        <taxon>Triticodae</taxon>
        <taxon>Triticeae</taxon>
        <taxon>Triticinae</taxon>
        <taxon>Aegilops</taxon>
    </lineage>
</organism>
<sequence length="106" mass="11110">MRGPPVRADVAAKSTPFILTVMLTVITSGAHLSASIFFFLLLLSLPPLLPGAHPRLVRPHLGAHRLCARRQGQAAPLCHGRLQCGGLGGTVPATLVQVSLHHGGDD</sequence>
<reference evidence="3" key="1">
    <citation type="journal article" date="2014" name="Science">
        <title>Ancient hybridizations among the ancestral genomes of bread wheat.</title>
        <authorList>
            <consortium name="International Wheat Genome Sequencing Consortium,"/>
            <person name="Marcussen T."/>
            <person name="Sandve S.R."/>
            <person name="Heier L."/>
            <person name="Spannagl M."/>
            <person name="Pfeifer M."/>
            <person name="Jakobsen K.S."/>
            <person name="Wulff B.B."/>
            <person name="Steuernagel B."/>
            <person name="Mayer K.F."/>
            <person name="Olsen O.A."/>
        </authorList>
    </citation>
    <scope>NUCLEOTIDE SEQUENCE [LARGE SCALE GENOMIC DNA]</scope>
    <source>
        <strain evidence="3">cv. AL8/78</strain>
    </source>
</reference>
<dbReference type="AlphaFoldDB" id="A0A453DCK7"/>
<keyword evidence="3" id="KW-1185">Reference proteome</keyword>
<evidence type="ECO:0000313" key="2">
    <source>
        <dbReference type="EnsemblPlants" id="AET2Gv21183700.3"/>
    </source>
</evidence>
<reference evidence="2" key="4">
    <citation type="submission" date="2019-03" db="UniProtKB">
        <authorList>
            <consortium name="EnsemblPlants"/>
        </authorList>
    </citation>
    <scope>IDENTIFICATION</scope>
</reference>
<proteinExistence type="predicted"/>
<dbReference type="EnsemblPlants" id="AET2Gv21183700.3">
    <property type="protein sequence ID" value="AET2Gv21183700.3"/>
    <property type="gene ID" value="AET2Gv21183700"/>
</dbReference>
<keyword evidence="1" id="KW-1133">Transmembrane helix</keyword>
<reference evidence="3" key="2">
    <citation type="journal article" date="2017" name="Nat. Plants">
        <title>The Aegilops tauschii genome reveals multiple impacts of transposons.</title>
        <authorList>
            <person name="Zhao G."/>
            <person name="Zou C."/>
            <person name="Li K."/>
            <person name="Wang K."/>
            <person name="Li T."/>
            <person name="Gao L."/>
            <person name="Zhang X."/>
            <person name="Wang H."/>
            <person name="Yang Z."/>
            <person name="Liu X."/>
            <person name="Jiang W."/>
            <person name="Mao L."/>
            <person name="Kong X."/>
            <person name="Jiao Y."/>
            <person name="Jia J."/>
        </authorList>
    </citation>
    <scope>NUCLEOTIDE SEQUENCE [LARGE SCALE GENOMIC DNA]</scope>
    <source>
        <strain evidence="3">cv. AL8/78</strain>
    </source>
</reference>
<name>A0A453DCK7_AEGTS</name>
<dbReference type="Gramene" id="AET2Gv21183700.3">
    <property type="protein sequence ID" value="AET2Gv21183700.3"/>
    <property type="gene ID" value="AET2Gv21183700"/>
</dbReference>
<accession>A0A453DCK7</accession>
<evidence type="ECO:0000313" key="3">
    <source>
        <dbReference type="Proteomes" id="UP000015105"/>
    </source>
</evidence>
<keyword evidence="1" id="KW-0472">Membrane</keyword>
<dbReference type="Proteomes" id="UP000015105">
    <property type="component" value="Chromosome 2D"/>
</dbReference>
<reference evidence="2" key="3">
    <citation type="journal article" date="2017" name="Nature">
        <title>Genome sequence of the progenitor of the wheat D genome Aegilops tauschii.</title>
        <authorList>
            <person name="Luo M.C."/>
            <person name="Gu Y.Q."/>
            <person name="Puiu D."/>
            <person name="Wang H."/>
            <person name="Twardziok S.O."/>
            <person name="Deal K.R."/>
            <person name="Huo N."/>
            <person name="Zhu T."/>
            <person name="Wang L."/>
            <person name="Wang Y."/>
            <person name="McGuire P.E."/>
            <person name="Liu S."/>
            <person name="Long H."/>
            <person name="Ramasamy R.K."/>
            <person name="Rodriguez J.C."/>
            <person name="Van S.L."/>
            <person name="Yuan L."/>
            <person name="Wang Z."/>
            <person name="Xia Z."/>
            <person name="Xiao L."/>
            <person name="Anderson O.D."/>
            <person name="Ouyang S."/>
            <person name="Liang Y."/>
            <person name="Zimin A.V."/>
            <person name="Pertea G."/>
            <person name="Qi P."/>
            <person name="Bennetzen J.L."/>
            <person name="Dai X."/>
            <person name="Dawson M.W."/>
            <person name="Muller H.G."/>
            <person name="Kugler K."/>
            <person name="Rivarola-Duarte L."/>
            <person name="Spannagl M."/>
            <person name="Mayer K.F.X."/>
            <person name="Lu F.H."/>
            <person name="Bevan M.W."/>
            <person name="Leroy P."/>
            <person name="Li P."/>
            <person name="You F.M."/>
            <person name="Sun Q."/>
            <person name="Liu Z."/>
            <person name="Lyons E."/>
            <person name="Wicker T."/>
            <person name="Salzberg S.L."/>
            <person name="Devos K.M."/>
            <person name="Dvorak J."/>
        </authorList>
    </citation>
    <scope>NUCLEOTIDE SEQUENCE [LARGE SCALE GENOMIC DNA]</scope>
    <source>
        <strain evidence="2">cv. AL8/78</strain>
    </source>
</reference>
<keyword evidence="1" id="KW-0812">Transmembrane</keyword>
<protein>
    <submittedName>
        <fullName evidence="2">Uncharacterized protein</fullName>
    </submittedName>
</protein>
<feature type="transmembrane region" description="Helical" evidence="1">
    <location>
        <begin position="17"/>
        <end position="45"/>
    </location>
</feature>
<reference evidence="2" key="5">
    <citation type="journal article" date="2021" name="G3 (Bethesda)">
        <title>Aegilops tauschii genome assembly Aet v5.0 features greater sequence contiguity and improved annotation.</title>
        <authorList>
            <person name="Wang L."/>
            <person name="Zhu T."/>
            <person name="Rodriguez J.C."/>
            <person name="Deal K.R."/>
            <person name="Dubcovsky J."/>
            <person name="McGuire P.E."/>
            <person name="Lux T."/>
            <person name="Spannagl M."/>
            <person name="Mayer K.F.X."/>
            <person name="Baldrich P."/>
            <person name="Meyers B.C."/>
            <person name="Huo N."/>
            <person name="Gu Y.Q."/>
            <person name="Zhou H."/>
            <person name="Devos K.M."/>
            <person name="Bennetzen J.L."/>
            <person name="Unver T."/>
            <person name="Budak H."/>
            <person name="Gulick P.J."/>
            <person name="Galiba G."/>
            <person name="Kalapos B."/>
            <person name="Nelson D.R."/>
            <person name="Li P."/>
            <person name="You F.M."/>
            <person name="Luo M.C."/>
            <person name="Dvorak J."/>
        </authorList>
    </citation>
    <scope>NUCLEOTIDE SEQUENCE [LARGE SCALE GENOMIC DNA]</scope>
    <source>
        <strain evidence="2">cv. AL8/78</strain>
    </source>
</reference>